<evidence type="ECO:0000259" key="5">
    <source>
        <dbReference type="Pfam" id="PF00561"/>
    </source>
</evidence>
<dbReference type="Pfam" id="PF08386">
    <property type="entry name" value="Abhydrolase_4"/>
    <property type="match status" value="1"/>
</dbReference>
<keyword evidence="2 4" id="KW-0732">Signal</keyword>
<dbReference type="Gene3D" id="3.40.50.1820">
    <property type="entry name" value="alpha/beta hydrolase"/>
    <property type="match status" value="1"/>
</dbReference>
<feature type="signal peptide" evidence="4">
    <location>
        <begin position="1"/>
        <end position="25"/>
    </location>
</feature>
<dbReference type="PANTHER" id="PTHR43248:SF29">
    <property type="entry name" value="TRIPEPTIDYL AMINOPEPTIDASE"/>
    <property type="match status" value="1"/>
</dbReference>
<evidence type="ECO:0000256" key="2">
    <source>
        <dbReference type="ARBA" id="ARBA00022729"/>
    </source>
</evidence>
<dbReference type="Pfam" id="PF00561">
    <property type="entry name" value="Abhydrolase_1"/>
    <property type="match status" value="1"/>
</dbReference>
<feature type="domain" description="AB hydrolase-1" evidence="5">
    <location>
        <begin position="90"/>
        <end position="242"/>
    </location>
</feature>
<dbReference type="InterPro" id="IPR000073">
    <property type="entry name" value="AB_hydrolase_1"/>
</dbReference>
<proteinExistence type="inferred from homology"/>
<dbReference type="Proteomes" id="UP001611415">
    <property type="component" value="Unassembled WGS sequence"/>
</dbReference>
<accession>A0ABW7WYD4</accession>
<dbReference type="RefSeq" id="WP_397092466.1">
    <property type="nucleotide sequence ID" value="NZ_JBIRYO010000005.1"/>
</dbReference>
<dbReference type="GO" id="GO:0016787">
    <property type="term" value="F:hydrolase activity"/>
    <property type="evidence" value="ECO:0007669"/>
    <property type="project" value="UniProtKB-KW"/>
</dbReference>
<evidence type="ECO:0000256" key="3">
    <source>
        <dbReference type="ARBA" id="ARBA00022801"/>
    </source>
</evidence>
<keyword evidence="8" id="KW-1185">Reference proteome</keyword>
<dbReference type="SUPFAM" id="SSF53474">
    <property type="entry name" value="alpha/beta-Hydrolases"/>
    <property type="match status" value="1"/>
</dbReference>
<evidence type="ECO:0000259" key="6">
    <source>
        <dbReference type="Pfam" id="PF08386"/>
    </source>
</evidence>
<comment type="similarity">
    <text evidence="1">Belongs to the peptidase S33 family.</text>
</comment>
<feature type="domain" description="Peptidase S33 tripeptidyl aminopeptidase-like C-terminal" evidence="6">
    <location>
        <begin position="393"/>
        <end position="492"/>
    </location>
</feature>
<dbReference type="PANTHER" id="PTHR43248">
    <property type="entry name" value="2-SUCCINYL-6-HYDROXY-2,4-CYCLOHEXADIENE-1-CARBOXYLATE SYNTHASE"/>
    <property type="match status" value="1"/>
</dbReference>
<dbReference type="InterPro" id="IPR013595">
    <property type="entry name" value="Pept_S33_TAP-like_C"/>
</dbReference>
<reference evidence="7 8" key="1">
    <citation type="submission" date="2024-10" db="EMBL/GenBank/DDBJ databases">
        <title>The Natural Products Discovery Center: Release of the First 8490 Sequenced Strains for Exploring Actinobacteria Biosynthetic Diversity.</title>
        <authorList>
            <person name="Kalkreuter E."/>
            <person name="Kautsar S.A."/>
            <person name="Yang D."/>
            <person name="Bader C.D."/>
            <person name="Teijaro C.N."/>
            <person name="Fluegel L."/>
            <person name="Davis C.M."/>
            <person name="Simpson J.R."/>
            <person name="Lauterbach L."/>
            <person name="Steele A.D."/>
            <person name="Gui C."/>
            <person name="Meng S."/>
            <person name="Li G."/>
            <person name="Viehrig K."/>
            <person name="Ye F."/>
            <person name="Su P."/>
            <person name="Kiefer A.F."/>
            <person name="Nichols A."/>
            <person name="Cepeda A.J."/>
            <person name="Yan W."/>
            <person name="Fan B."/>
            <person name="Jiang Y."/>
            <person name="Adhikari A."/>
            <person name="Zheng C.-J."/>
            <person name="Schuster L."/>
            <person name="Cowan T.M."/>
            <person name="Smanski M.J."/>
            <person name="Chevrette M.G."/>
            <person name="De Carvalho L.P.S."/>
            <person name="Shen B."/>
        </authorList>
    </citation>
    <scope>NUCLEOTIDE SEQUENCE [LARGE SCALE GENOMIC DNA]</scope>
    <source>
        <strain evidence="7 8">NPDC019275</strain>
    </source>
</reference>
<evidence type="ECO:0000313" key="7">
    <source>
        <dbReference type="EMBL" id="MFI2473853.1"/>
    </source>
</evidence>
<sequence>MHPTKAVTAAVAVLAGFLFAAPASADTGLDRFYDQRLSWKSCDHPRLDPLGAECADVTVPLDYTAPQGKTLTVVISRIPASDPAQRRGVMLSNPGGPGGAGLDTMVDVREAMTEDVRARYDLIGMDPRGVGRSSPVNCGWPRGFGLQSAGVDAASYAESIAQQAELAARCVATEGERLRHINTRNTARDMEVVRAALGEDRISYFGTSYGTYLGAVYTQLFPERADRVVLDSSVDPERYGPVGMVQDMGPANEAAFDLWADWAAGHDGEYRFGADRAAVRATVLDLVRRASERPVRLGEFELDDHTIPMVLFVGLDDPRQYQQVANQVRLLLDAAEGAPVQPTPELAAVLDFMLAARPSDNSAQMAIMCGDVDAPRDPNWYWRNIEASRASQPLFGAFAGNITPCAFWPSPIESATEIGNSVPSLIVQSTGDTRTTYGGALAMHRALTGSRMVTLRDVPIHSVFGRYPNDCVYAAVNAYFRDGTLPASDVTCQDDPGRASR</sequence>
<gene>
    <name evidence="7" type="ORF">ACH49W_10795</name>
</gene>
<organism evidence="7 8">
    <name type="scientific">Nocardia xishanensis</name>
    <dbReference type="NCBI Taxonomy" id="238964"/>
    <lineage>
        <taxon>Bacteria</taxon>
        <taxon>Bacillati</taxon>
        <taxon>Actinomycetota</taxon>
        <taxon>Actinomycetes</taxon>
        <taxon>Mycobacteriales</taxon>
        <taxon>Nocardiaceae</taxon>
        <taxon>Nocardia</taxon>
    </lineage>
</organism>
<evidence type="ECO:0000313" key="8">
    <source>
        <dbReference type="Proteomes" id="UP001611415"/>
    </source>
</evidence>
<protein>
    <submittedName>
        <fullName evidence="7">Alpha/beta hydrolase</fullName>
    </submittedName>
</protein>
<keyword evidence="3 7" id="KW-0378">Hydrolase</keyword>
<evidence type="ECO:0000256" key="4">
    <source>
        <dbReference type="SAM" id="SignalP"/>
    </source>
</evidence>
<name>A0ABW7WYD4_9NOCA</name>
<dbReference type="EMBL" id="JBIRYO010000005">
    <property type="protein sequence ID" value="MFI2473853.1"/>
    <property type="molecule type" value="Genomic_DNA"/>
</dbReference>
<comment type="caution">
    <text evidence="7">The sequence shown here is derived from an EMBL/GenBank/DDBJ whole genome shotgun (WGS) entry which is preliminary data.</text>
</comment>
<dbReference type="InterPro" id="IPR029058">
    <property type="entry name" value="AB_hydrolase_fold"/>
</dbReference>
<dbReference type="InterPro" id="IPR051601">
    <property type="entry name" value="Serine_prot/Carboxylest_S33"/>
</dbReference>
<feature type="chain" id="PRO_5046913791" evidence="4">
    <location>
        <begin position="26"/>
        <end position="501"/>
    </location>
</feature>
<evidence type="ECO:0000256" key="1">
    <source>
        <dbReference type="ARBA" id="ARBA00010088"/>
    </source>
</evidence>